<evidence type="ECO:0000313" key="4">
    <source>
        <dbReference type="Proteomes" id="UP000824596"/>
    </source>
</evidence>
<dbReference type="RefSeq" id="XP_044720510.1">
    <property type="nucleotide sequence ID" value="XM_044863978.1"/>
</dbReference>
<gene>
    <name evidence="3" type="ORF">HRG_05507</name>
</gene>
<accession>A0A9P8N1H5</accession>
<feature type="transmembrane region" description="Helical" evidence="2">
    <location>
        <begin position="118"/>
        <end position="142"/>
    </location>
</feature>
<protein>
    <submittedName>
        <fullName evidence="3">Uncharacterized protein</fullName>
    </submittedName>
</protein>
<name>A0A9P8N1H5_9HYPO</name>
<comment type="caution">
    <text evidence="3">The sequence shown here is derived from an EMBL/GenBank/DDBJ whole genome shotgun (WGS) entry which is preliminary data.</text>
</comment>
<keyword evidence="2" id="KW-0812">Transmembrane</keyword>
<evidence type="ECO:0000256" key="2">
    <source>
        <dbReference type="SAM" id="Phobius"/>
    </source>
</evidence>
<organism evidence="3 4">
    <name type="scientific">Hirsutella rhossiliensis</name>
    <dbReference type="NCBI Taxonomy" id="111463"/>
    <lineage>
        <taxon>Eukaryota</taxon>
        <taxon>Fungi</taxon>
        <taxon>Dikarya</taxon>
        <taxon>Ascomycota</taxon>
        <taxon>Pezizomycotina</taxon>
        <taxon>Sordariomycetes</taxon>
        <taxon>Hypocreomycetidae</taxon>
        <taxon>Hypocreales</taxon>
        <taxon>Ophiocordycipitaceae</taxon>
        <taxon>Hirsutella</taxon>
    </lineage>
</organism>
<feature type="region of interest" description="Disordered" evidence="1">
    <location>
        <begin position="222"/>
        <end position="333"/>
    </location>
</feature>
<feature type="region of interest" description="Disordered" evidence="1">
    <location>
        <begin position="346"/>
        <end position="463"/>
    </location>
</feature>
<feature type="compositionally biased region" description="Basic and acidic residues" evidence="1">
    <location>
        <begin position="232"/>
        <end position="242"/>
    </location>
</feature>
<evidence type="ECO:0000256" key="1">
    <source>
        <dbReference type="SAM" id="MobiDB-lite"/>
    </source>
</evidence>
<dbReference type="OrthoDB" id="5431149at2759"/>
<reference evidence="3" key="1">
    <citation type="submission" date="2021-09" db="EMBL/GenBank/DDBJ databases">
        <title>A high-quality genome of the endoparasitic fungus Hirsutella rhossiliensis with a comparison of Hirsutella genomes reveals transposable elements contributing to genome size variation.</title>
        <authorList>
            <person name="Lin R."/>
            <person name="Jiao Y."/>
            <person name="Sun X."/>
            <person name="Ling J."/>
            <person name="Xie B."/>
            <person name="Cheng X."/>
        </authorList>
    </citation>
    <scope>NUCLEOTIDE SEQUENCE</scope>
    <source>
        <strain evidence="3">HR02</strain>
    </source>
</reference>
<feature type="compositionally biased region" description="Polar residues" evidence="1">
    <location>
        <begin position="387"/>
        <end position="400"/>
    </location>
</feature>
<proteinExistence type="predicted"/>
<feature type="compositionally biased region" description="Polar residues" evidence="1">
    <location>
        <begin position="346"/>
        <end position="369"/>
    </location>
</feature>
<keyword evidence="2" id="KW-1133">Transmembrane helix</keyword>
<keyword evidence="2" id="KW-0472">Membrane</keyword>
<dbReference type="Proteomes" id="UP000824596">
    <property type="component" value="Unassembled WGS sequence"/>
</dbReference>
<dbReference type="GeneID" id="68354636"/>
<evidence type="ECO:0000313" key="3">
    <source>
        <dbReference type="EMBL" id="KAH0962997.1"/>
    </source>
</evidence>
<sequence length="463" mass="49470">MARALVRILGGFLAVLATSTLLCLQVITAAHVDDASLRPVTIVAASLQSAVLVVLLWLAASHIFQTGRVPSSRCLYVIFGFELLACALAAAVSAVALAHLSISRADQTPPPAEYQAQLLAGSSVALVLATALQLVLMILHFISSRELVVGRADPAEMPADDQRTCISRVKSIPYAQTRTGSDQTIREMASVERPAPLVIAEPSAGTKAGFFSSPFAQVIRPSSSKTKLLPAGERRPSSRESTPRGSSVEETSFDSWDTSSVDTHNRQVVLEMSSSPSAKPRGLETIPASPRPSRSPSPRTATDLEPPRSLRTRRSYSPSTLRQREDARLTASSSVDELHIHPLFRSDSQTPAPLASPGTSVLASPNAGQVISRRESMQSLARMRSGSLRSPLSHQPSLESTKLKIQGDGQQVDERDEDDEAGLERTSSGGDRRMTPPVPAWLLSPGPQSGFDPAVLADVKRTA</sequence>
<feature type="transmembrane region" description="Helical" evidence="2">
    <location>
        <begin position="76"/>
        <end position="98"/>
    </location>
</feature>
<dbReference type="EMBL" id="JAIZPD010000005">
    <property type="protein sequence ID" value="KAH0962997.1"/>
    <property type="molecule type" value="Genomic_DNA"/>
</dbReference>
<feature type="transmembrane region" description="Helical" evidence="2">
    <location>
        <begin position="39"/>
        <end position="64"/>
    </location>
</feature>
<feature type="compositionally biased region" description="Polar residues" evidence="1">
    <location>
        <begin position="248"/>
        <end position="262"/>
    </location>
</feature>
<dbReference type="AlphaFoldDB" id="A0A9P8N1H5"/>
<keyword evidence="4" id="KW-1185">Reference proteome</keyword>